<dbReference type="NCBIfam" id="NF004347">
    <property type="entry name" value="PRK05728.1-4"/>
    <property type="match status" value="1"/>
</dbReference>
<dbReference type="GO" id="GO:0006260">
    <property type="term" value="P:DNA replication"/>
    <property type="evidence" value="ECO:0007669"/>
    <property type="project" value="InterPro"/>
</dbReference>
<dbReference type="InterPro" id="IPR036768">
    <property type="entry name" value="PolIII_chi_sf"/>
</dbReference>
<dbReference type="GO" id="GO:0003677">
    <property type="term" value="F:DNA binding"/>
    <property type="evidence" value="ECO:0007669"/>
    <property type="project" value="InterPro"/>
</dbReference>
<dbReference type="Pfam" id="PF04364">
    <property type="entry name" value="DNA_pol3_chi"/>
    <property type="match status" value="1"/>
</dbReference>
<name>A0A7W9BK03_9RHOB</name>
<dbReference type="AlphaFoldDB" id="A0A7W9BK03"/>
<evidence type="ECO:0000313" key="2">
    <source>
        <dbReference type="Proteomes" id="UP000535415"/>
    </source>
</evidence>
<accession>A0A7W9BK03</accession>
<dbReference type="EMBL" id="JACIJM010000004">
    <property type="protein sequence ID" value="MBB5721963.1"/>
    <property type="molecule type" value="Genomic_DNA"/>
</dbReference>
<dbReference type="EC" id="2.7.7.7" evidence="1"/>
<dbReference type="Gene3D" id="3.40.50.10110">
    <property type="entry name" value="DNA polymerase III subunit chi"/>
    <property type="match status" value="1"/>
</dbReference>
<keyword evidence="1" id="KW-0808">Transferase</keyword>
<gene>
    <name evidence="1" type="ORF">FHS72_001587</name>
</gene>
<protein>
    <submittedName>
        <fullName evidence="1">DNA polymerase-3 subunit chi</fullName>
        <ecNumber evidence="1">2.7.7.7</ecNumber>
    </submittedName>
</protein>
<reference evidence="1 2" key="1">
    <citation type="submission" date="2020-08" db="EMBL/GenBank/DDBJ databases">
        <title>Genomic Encyclopedia of Type Strains, Phase IV (KMG-IV): sequencing the most valuable type-strain genomes for metagenomic binning, comparative biology and taxonomic classification.</title>
        <authorList>
            <person name="Goeker M."/>
        </authorList>
    </citation>
    <scope>NUCLEOTIDE SEQUENCE [LARGE SCALE GENOMIC DNA]</scope>
    <source>
        <strain evidence="1 2">DSM 101064</strain>
    </source>
</reference>
<comment type="caution">
    <text evidence="1">The sequence shown here is derived from an EMBL/GenBank/DDBJ whole genome shotgun (WGS) entry which is preliminary data.</text>
</comment>
<evidence type="ECO:0000313" key="1">
    <source>
        <dbReference type="EMBL" id="MBB5721963.1"/>
    </source>
</evidence>
<dbReference type="InterPro" id="IPR007459">
    <property type="entry name" value="DNA_pol3_chi"/>
</dbReference>
<dbReference type="GO" id="GO:0032298">
    <property type="term" value="P:positive regulation of DNA-templated DNA replication initiation"/>
    <property type="evidence" value="ECO:0007669"/>
    <property type="project" value="TreeGrafter"/>
</dbReference>
<organism evidence="1 2">
    <name type="scientific">Yoonia ponticola</name>
    <dbReference type="NCBI Taxonomy" id="1524255"/>
    <lineage>
        <taxon>Bacteria</taxon>
        <taxon>Pseudomonadati</taxon>
        <taxon>Pseudomonadota</taxon>
        <taxon>Alphaproteobacteria</taxon>
        <taxon>Rhodobacterales</taxon>
        <taxon>Paracoccaceae</taxon>
        <taxon>Yoonia</taxon>
    </lineage>
</organism>
<dbReference type="GO" id="GO:0003887">
    <property type="term" value="F:DNA-directed DNA polymerase activity"/>
    <property type="evidence" value="ECO:0007669"/>
    <property type="project" value="UniProtKB-EC"/>
</dbReference>
<dbReference type="SUPFAM" id="SSF102400">
    <property type="entry name" value="DNA polymerase III chi subunit"/>
    <property type="match status" value="1"/>
</dbReference>
<proteinExistence type="predicted"/>
<keyword evidence="1" id="KW-0548">Nucleotidyltransferase</keyword>
<keyword evidence="2" id="KW-1185">Reference proteome</keyword>
<dbReference type="PANTHER" id="PTHR38767">
    <property type="entry name" value="DNA POLYMERASE III SUBUNIT CHI"/>
    <property type="match status" value="1"/>
</dbReference>
<dbReference type="Proteomes" id="UP000535415">
    <property type="component" value="Unassembled WGS sequence"/>
</dbReference>
<dbReference type="RefSeq" id="WP_183527801.1">
    <property type="nucleotide sequence ID" value="NZ_JACIJM010000004.1"/>
</dbReference>
<dbReference type="PANTHER" id="PTHR38767:SF1">
    <property type="entry name" value="DNA POLYMERASE III SUBUNIT CHI"/>
    <property type="match status" value="1"/>
</dbReference>
<sequence>MGAAYFYHLTDSPLERTLPMLLGKCREAGWRVAVRGRDAGLLERLDATLWNDGFLPHGMAGGAHDADQPVLLGTQVPAVGFQCVMSVGGADVTVDEIGAAERVCILFDGYDEGALNHARGQWKALTTAGCKAQYWAQEDGRWLKKAES</sequence>